<evidence type="ECO:0000313" key="7">
    <source>
        <dbReference type="EMBL" id="KAF9782033.1"/>
    </source>
</evidence>
<gene>
    <name evidence="7" type="ORF">BJ322DRAFT_1110916</name>
</gene>
<comment type="caution">
    <text evidence="7">The sequence shown here is derived from an EMBL/GenBank/DDBJ whole genome shotgun (WGS) entry which is preliminary data.</text>
</comment>
<reference evidence="7" key="2">
    <citation type="submission" date="2020-11" db="EMBL/GenBank/DDBJ databases">
        <authorList>
            <consortium name="DOE Joint Genome Institute"/>
            <person name="Kuo A."/>
            <person name="Miyauchi S."/>
            <person name="Kiss E."/>
            <person name="Drula E."/>
            <person name="Kohler A."/>
            <person name="Sanchez-Garcia M."/>
            <person name="Andreopoulos B."/>
            <person name="Barry K.W."/>
            <person name="Bonito G."/>
            <person name="Buee M."/>
            <person name="Carver A."/>
            <person name="Chen C."/>
            <person name="Cichocki N."/>
            <person name="Clum A."/>
            <person name="Culley D."/>
            <person name="Crous P.W."/>
            <person name="Fauchery L."/>
            <person name="Girlanda M."/>
            <person name="Hayes R."/>
            <person name="Keri Z."/>
            <person name="Labutti K."/>
            <person name="Lipzen A."/>
            <person name="Lombard V."/>
            <person name="Magnuson J."/>
            <person name="Maillard F."/>
            <person name="Morin E."/>
            <person name="Murat C."/>
            <person name="Nolan M."/>
            <person name="Ohm R."/>
            <person name="Pangilinan J."/>
            <person name="Pereira M."/>
            <person name="Perotto S."/>
            <person name="Peter M."/>
            <person name="Riley R."/>
            <person name="Sitrit Y."/>
            <person name="Stielow B."/>
            <person name="Szollosi G."/>
            <person name="Zifcakova L."/>
            <person name="Stursova M."/>
            <person name="Spatafora J.W."/>
            <person name="Tedersoo L."/>
            <person name="Vaario L.-M."/>
            <person name="Yamada A."/>
            <person name="Yan M."/>
            <person name="Wang P."/>
            <person name="Xu J."/>
            <person name="Bruns T."/>
            <person name="Baldrian P."/>
            <person name="Vilgalys R."/>
            <person name="Henrissat B."/>
            <person name="Grigoriev I.V."/>
            <person name="Hibbett D."/>
            <person name="Nagy L.G."/>
            <person name="Martin F.M."/>
        </authorList>
    </citation>
    <scope>NUCLEOTIDE SEQUENCE</scope>
    <source>
        <strain evidence="7">UH-Tt-Lm1</strain>
    </source>
</reference>
<feature type="domain" description="Helicase C-terminal" evidence="6">
    <location>
        <begin position="1"/>
        <end position="116"/>
    </location>
</feature>
<dbReference type="OrthoDB" id="10261556at2759"/>
<dbReference type="EC" id="5.6.2.4" evidence="5"/>
<dbReference type="GO" id="GO:0043138">
    <property type="term" value="F:3'-5' DNA helicase activity"/>
    <property type="evidence" value="ECO:0007669"/>
    <property type="project" value="UniProtKB-EC"/>
</dbReference>
<evidence type="ECO:0000256" key="5">
    <source>
        <dbReference type="ARBA" id="ARBA00034808"/>
    </source>
</evidence>
<dbReference type="EMBL" id="WIUZ02000012">
    <property type="protein sequence ID" value="KAF9782033.1"/>
    <property type="molecule type" value="Genomic_DNA"/>
</dbReference>
<keyword evidence="2" id="KW-0238">DNA-binding</keyword>
<dbReference type="Gene3D" id="3.40.50.300">
    <property type="entry name" value="P-loop containing nucleotide triphosphate hydrolases"/>
    <property type="match status" value="1"/>
</dbReference>
<comment type="catalytic activity">
    <reaction evidence="4">
        <text>Couples ATP hydrolysis with the unwinding of duplex DNA by translocating in the 3'-5' direction.</text>
        <dbReference type="EC" id="5.6.2.4"/>
    </reaction>
</comment>
<dbReference type="SMART" id="SM00490">
    <property type="entry name" value="HELICc"/>
    <property type="match status" value="1"/>
</dbReference>
<name>A0A9P6H8S5_9AGAM</name>
<keyword evidence="8" id="KW-1185">Reference proteome</keyword>
<accession>A0A9P6H8S5</accession>
<dbReference type="AlphaFoldDB" id="A0A9P6H8S5"/>
<dbReference type="Proteomes" id="UP000736335">
    <property type="component" value="Unassembled WGS sequence"/>
</dbReference>
<dbReference type="GO" id="GO:0003677">
    <property type="term" value="F:DNA binding"/>
    <property type="evidence" value="ECO:0007669"/>
    <property type="project" value="UniProtKB-KW"/>
</dbReference>
<dbReference type="PANTHER" id="PTHR13710">
    <property type="entry name" value="DNA HELICASE RECQ FAMILY MEMBER"/>
    <property type="match status" value="1"/>
</dbReference>
<evidence type="ECO:0000259" key="6">
    <source>
        <dbReference type="PROSITE" id="PS51194"/>
    </source>
</evidence>
<dbReference type="GO" id="GO:0000724">
    <property type="term" value="P:double-strand break repair via homologous recombination"/>
    <property type="evidence" value="ECO:0007669"/>
    <property type="project" value="TreeGrafter"/>
</dbReference>
<evidence type="ECO:0000256" key="2">
    <source>
        <dbReference type="ARBA" id="ARBA00023125"/>
    </source>
</evidence>
<dbReference type="InterPro" id="IPR027417">
    <property type="entry name" value="P-loop_NTPase"/>
</dbReference>
<reference evidence="7" key="1">
    <citation type="journal article" date="2020" name="Nat. Commun.">
        <title>Large-scale genome sequencing of mycorrhizal fungi provides insights into the early evolution of symbiotic traits.</title>
        <authorList>
            <person name="Miyauchi S."/>
            <person name="Kiss E."/>
            <person name="Kuo A."/>
            <person name="Drula E."/>
            <person name="Kohler A."/>
            <person name="Sanchez-Garcia M."/>
            <person name="Morin E."/>
            <person name="Andreopoulos B."/>
            <person name="Barry K.W."/>
            <person name="Bonito G."/>
            <person name="Buee M."/>
            <person name="Carver A."/>
            <person name="Chen C."/>
            <person name="Cichocki N."/>
            <person name="Clum A."/>
            <person name="Culley D."/>
            <person name="Crous P.W."/>
            <person name="Fauchery L."/>
            <person name="Girlanda M."/>
            <person name="Hayes R.D."/>
            <person name="Keri Z."/>
            <person name="LaButti K."/>
            <person name="Lipzen A."/>
            <person name="Lombard V."/>
            <person name="Magnuson J."/>
            <person name="Maillard F."/>
            <person name="Murat C."/>
            <person name="Nolan M."/>
            <person name="Ohm R.A."/>
            <person name="Pangilinan J."/>
            <person name="Pereira M.F."/>
            <person name="Perotto S."/>
            <person name="Peter M."/>
            <person name="Pfister S."/>
            <person name="Riley R."/>
            <person name="Sitrit Y."/>
            <person name="Stielow J.B."/>
            <person name="Szollosi G."/>
            <person name="Zifcakova L."/>
            <person name="Stursova M."/>
            <person name="Spatafora J.W."/>
            <person name="Tedersoo L."/>
            <person name="Vaario L.M."/>
            <person name="Yamada A."/>
            <person name="Yan M."/>
            <person name="Wang P."/>
            <person name="Xu J."/>
            <person name="Bruns T."/>
            <person name="Baldrian P."/>
            <person name="Vilgalys R."/>
            <person name="Dunand C."/>
            <person name="Henrissat B."/>
            <person name="Grigoriev I.V."/>
            <person name="Hibbett D."/>
            <person name="Nagy L.G."/>
            <person name="Martin F.M."/>
        </authorList>
    </citation>
    <scope>NUCLEOTIDE SEQUENCE</scope>
    <source>
        <strain evidence="7">UH-Tt-Lm1</strain>
    </source>
</reference>
<dbReference type="Gene3D" id="1.10.10.10">
    <property type="entry name" value="Winged helix-like DNA-binding domain superfamily/Winged helix DNA-binding domain"/>
    <property type="match status" value="1"/>
</dbReference>
<evidence type="ECO:0000256" key="4">
    <source>
        <dbReference type="ARBA" id="ARBA00034617"/>
    </source>
</evidence>
<dbReference type="PROSITE" id="PS51194">
    <property type="entry name" value="HELICASE_CTER"/>
    <property type="match status" value="1"/>
</dbReference>
<dbReference type="GO" id="GO:0005737">
    <property type="term" value="C:cytoplasm"/>
    <property type="evidence" value="ECO:0007669"/>
    <property type="project" value="TreeGrafter"/>
</dbReference>
<dbReference type="Pfam" id="PF00271">
    <property type="entry name" value="Helicase_C"/>
    <property type="match status" value="1"/>
</dbReference>
<evidence type="ECO:0000256" key="1">
    <source>
        <dbReference type="ARBA" id="ARBA00005446"/>
    </source>
</evidence>
<organism evidence="7 8">
    <name type="scientific">Thelephora terrestris</name>
    <dbReference type="NCBI Taxonomy" id="56493"/>
    <lineage>
        <taxon>Eukaryota</taxon>
        <taxon>Fungi</taxon>
        <taxon>Dikarya</taxon>
        <taxon>Basidiomycota</taxon>
        <taxon>Agaricomycotina</taxon>
        <taxon>Agaricomycetes</taxon>
        <taxon>Thelephorales</taxon>
        <taxon>Thelephoraceae</taxon>
        <taxon>Thelephora</taxon>
    </lineage>
</organism>
<sequence length="362" mass="40334">MSRQKIKTGVYHEGIEAEEKQVTYEGWLQGSIRVMCATAVFGRGINKRDVRFVIHCSAPTSVESYFQESGLAGRDGQESDCIMYYQPEDAASILKMTANACDSELPCISAQVEVTFNLAQNFRYSDMHKTCHNVDRPSLPSWVFIFPLSALSLEQTTARYFPPSANLDPTTLSAEGTGTMQRCGRCDNCLRIPSSYKTEDKTVESWQLLKIAEAACNLGKDLTVAHLGAHAAKKSRTQTTGAAEGDTEAMDVQEIAGGDIHLTPAERMILIVHLVIEGYLTAQIHTSHTYIIPSYKGFRLTQCVREDLAKVDDRIWCQFRVRAGRKGKKSTQSMDYDEYGEWIDTESDIMDEDSSPSAVEVH</sequence>
<keyword evidence="3" id="KW-0413">Isomerase</keyword>
<comment type="similarity">
    <text evidence="1">Belongs to the helicase family. RecQ subfamily.</text>
</comment>
<dbReference type="PANTHER" id="PTHR13710:SF105">
    <property type="entry name" value="ATP-DEPENDENT DNA HELICASE Q1"/>
    <property type="match status" value="1"/>
</dbReference>
<dbReference type="InterPro" id="IPR001650">
    <property type="entry name" value="Helicase_C-like"/>
</dbReference>
<dbReference type="SUPFAM" id="SSF52540">
    <property type="entry name" value="P-loop containing nucleoside triphosphate hydrolases"/>
    <property type="match status" value="1"/>
</dbReference>
<dbReference type="GO" id="GO:0005694">
    <property type="term" value="C:chromosome"/>
    <property type="evidence" value="ECO:0007669"/>
    <property type="project" value="TreeGrafter"/>
</dbReference>
<evidence type="ECO:0000256" key="3">
    <source>
        <dbReference type="ARBA" id="ARBA00023235"/>
    </source>
</evidence>
<dbReference type="InterPro" id="IPR036388">
    <property type="entry name" value="WH-like_DNA-bd_sf"/>
</dbReference>
<proteinExistence type="inferred from homology"/>
<dbReference type="GO" id="GO:0009378">
    <property type="term" value="F:four-way junction helicase activity"/>
    <property type="evidence" value="ECO:0007669"/>
    <property type="project" value="TreeGrafter"/>
</dbReference>
<protein>
    <recommendedName>
        <fullName evidence="5">DNA 3'-5' helicase</fullName>
        <ecNumber evidence="5">5.6.2.4</ecNumber>
    </recommendedName>
</protein>
<evidence type="ECO:0000313" key="8">
    <source>
        <dbReference type="Proteomes" id="UP000736335"/>
    </source>
</evidence>